<organism evidence="3">
    <name type="scientific">Selaginella moellendorffii</name>
    <name type="common">Spikemoss</name>
    <dbReference type="NCBI Taxonomy" id="88036"/>
    <lineage>
        <taxon>Eukaryota</taxon>
        <taxon>Viridiplantae</taxon>
        <taxon>Streptophyta</taxon>
        <taxon>Embryophyta</taxon>
        <taxon>Tracheophyta</taxon>
        <taxon>Lycopodiopsida</taxon>
        <taxon>Selaginellales</taxon>
        <taxon>Selaginellaceae</taxon>
        <taxon>Selaginella</taxon>
    </lineage>
</organism>
<sequence>MEAQELVLVKYKGLWMGLQMNQELEEEVLQQLPLRDVWQMRAVCKRWRELIDSPGFGVRHAQANIPAAIPYVLAGTLCMFRGNPFNNSNAFNWIEMEVLVGNPVTGCFRAFPDLRAKGLISSSYMGISQDFKEYTVCFVKSRSCEEKKVEIREYVGLFTLDLEGLRFELKQTWPWDERLHRNNGLFVSCHGRTACIYGICKEKQVVMLEVKIWLKVLVKYPMLYV</sequence>
<evidence type="ECO:0000313" key="2">
    <source>
        <dbReference type="EMBL" id="EFJ28219.1"/>
    </source>
</evidence>
<evidence type="ECO:0000313" key="3">
    <source>
        <dbReference type="Proteomes" id="UP000001514"/>
    </source>
</evidence>
<keyword evidence="3" id="KW-1185">Reference proteome</keyword>
<dbReference type="InterPro" id="IPR001810">
    <property type="entry name" value="F-box_dom"/>
</dbReference>
<dbReference type="Gramene" id="EFJ28219">
    <property type="protein sequence ID" value="EFJ28219"/>
    <property type="gene ID" value="SELMODRAFT_411567"/>
</dbReference>
<dbReference type="Pfam" id="PF00646">
    <property type="entry name" value="F-box"/>
    <property type="match status" value="1"/>
</dbReference>
<reference evidence="2 3" key="1">
    <citation type="journal article" date="2011" name="Science">
        <title>The Selaginella genome identifies genetic changes associated with the evolution of vascular plants.</title>
        <authorList>
            <person name="Banks J.A."/>
            <person name="Nishiyama T."/>
            <person name="Hasebe M."/>
            <person name="Bowman J.L."/>
            <person name="Gribskov M."/>
            <person name="dePamphilis C."/>
            <person name="Albert V.A."/>
            <person name="Aono N."/>
            <person name="Aoyama T."/>
            <person name="Ambrose B.A."/>
            <person name="Ashton N.W."/>
            <person name="Axtell M.J."/>
            <person name="Barker E."/>
            <person name="Barker M.S."/>
            <person name="Bennetzen J.L."/>
            <person name="Bonawitz N.D."/>
            <person name="Chapple C."/>
            <person name="Cheng C."/>
            <person name="Correa L.G."/>
            <person name="Dacre M."/>
            <person name="DeBarry J."/>
            <person name="Dreyer I."/>
            <person name="Elias M."/>
            <person name="Engstrom E.M."/>
            <person name="Estelle M."/>
            <person name="Feng L."/>
            <person name="Finet C."/>
            <person name="Floyd S.K."/>
            <person name="Frommer W.B."/>
            <person name="Fujita T."/>
            <person name="Gramzow L."/>
            <person name="Gutensohn M."/>
            <person name="Harholt J."/>
            <person name="Hattori M."/>
            <person name="Heyl A."/>
            <person name="Hirai T."/>
            <person name="Hiwatashi Y."/>
            <person name="Ishikawa M."/>
            <person name="Iwata M."/>
            <person name="Karol K.G."/>
            <person name="Koehler B."/>
            <person name="Kolukisaoglu U."/>
            <person name="Kubo M."/>
            <person name="Kurata T."/>
            <person name="Lalonde S."/>
            <person name="Li K."/>
            <person name="Li Y."/>
            <person name="Litt A."/>
            <person name="Lyons E."/>
            <person name="Manning G."/>
            <person name="Maruyama T."/>
            <person name="Michael T.P."/>
            <person name="Mikami K."/>
            <person name="Miyazaki S."/>
            <person name="Morinaga S."/>
            <person name="Murata T."/>
            <person name="Mueller-Roeber B."/>
            <person name="Nelson D.R."/>
            <person name="Obara M."/>
            <person name="Oguri Y."/>
            <person name="Olmstead R.G."/>
            <person name="Onodera N."/>
            <person name="Petersen B.L."/>
            <person name="Pils B."/>
            <person name="Prigge M."/>
            <person name="Rensing S.A."/>
            <person name="Riano-Pachon D.M."/>
            <person name="Roberts A.W."/>
            <person name="Sato Y."/>
            <person name="Scheller H.V."/>
            <person name="Schulz B."/>
            <person name="Schulz C."/>
            <person name="Shakirov E.V."/>
            <person name="Shibagaki N."/>
            <person name="Shinohara N."/>
            <person name="Shippen D.E."/>
            <person name="Soerensen I."/>
            <person name="Sotooka R."/>
            <person name="Sugimoto N."/>
            <person name="Sugita M."/>
            <person name="Sumikawa N."/>
            <person name="Tanurdzic M."/>
            <person name="Theissen G."/>
            <person name="Ulvskov P."/>
            <person name="Wakazuki S."/>
            <person name="Weng J.K."/>
            <person name="Willats W.W."/>
            <person name="Wipf D."/>
            <person name="Wolf P.G."/>
            <person name="Yang L."/>
            <person name="Zimmer A.D."/>
            <person name="Zhu Q."/>
            <person name="Mitros T."/>
            <person name="Hellsten U."/>
            <person name="Loque D."/>
            <person name="Otillar R."/>
            <person name="Salamov A."/>
            <person name="Schmutz J."/>
            <person name="Shapiro H."/>
            <person name="Lindquist E."/>
            <person name="Lucas S."/>
            <person name="Rokhsar D."/>
            <person name="Grigoriev I.V."/>
        </authorList>
    </citation>
    <scope>NUCLEOTIDE SEQUENCE [LARGE SCALE GENOMIC DNA]</scope>
</reference>
<protein>
    <recommendedName>
        <fullName evidence="1">F-box domain-containing protein</fullName>
    </recommendedName>
</protein>
<name>D8RIC4_SELML</name>
<dbReference type="SMART" id="SM00256">
    <property type="entry name" value="FBOX"/>
    <property type="match status" value="1"/>
</dbReference>
<dbReference type="EMBL" id="GL377580">
    <property type="protein sequence ID" value="EFJ28219.1"/>
    <property type="molecule type" value="Genomic_DNA"/>
</dbReference>
<evidence type="ECO:0000259" key="1">
    <source>
        <dbReference type="SMART" id="SM00256"/>
    </source>
</evidence>
<gene>
    <name evidence="2" type="ORF">SELMODRAFT_411567</name>
</gene>
<dbReference type="KEGG" id="smo:SELMODRAFT_411567"/>
<dbReference type="HOGENOM" id="CLU_1231684_0_0_1"/>
<feature type="domain" description="F-box" evidence="1">
    <location>
        <begin position="20"/>
        <end position="60"/>
    </location>
</feature>
<dbReference type="PANTHER" id="PTHR46301">
    <property type="entry name" value="F-BOX/KELCH-REPEAT PROTEIN"/>
    <property type="match status" value="1"/>
</dbReference>
<proteinExistence type="predicted"/>
<dbReference type="Proteomes" id="UP000001514">
    <property type="component" value="Unassembled WGS sequence"/>
</dbReference>
<dbReference type="PANTHER" id="PTHR46301:SF77">
    <property type="entry name" value="F-BOX ONLY PROTEIN 6"/>
    <property type="match status" value="1"/>
</dbReference>
<dbReference type="Gene3D" id="1.20.1280.50">
    <property type="match status" value="1"/>
</dbReference>
<accession>D8RIC4</accession>
<dbReference type="AlphaFoldDB" id="D8RIC4"/>
<dbReference type="InParanoid" id="D8RIC4"/>
<dbReference type="InterPro" id="IPR036047">
    <property type="entry name" value="F-box-like_dom_sf"/>
</dbReference>
<dbReference type="SUPFAM" id="SSF81383">
    <property type="entry name" value="F-box domain"/>
    <property type="match status" value="1"/>
</dbReference>